<name>A0AAE0WFI6_9PEZI</name>
<feature type="compositionally biased region" description="Basic and acidic residues" evidence="1">
    <location>
        <begin position="304"/>
        <end position="315"/>
    </location>
</feature>
<gene>
    <name evidence="3" type="ORF">LTR78_008922</name>
</gene>
<feature type="compositionally biased region" description="Polar residues" evidence="1">
    <location>
        <begin position="66"/>
        <end position="80"/>
    </location>
</feature>
<feature type="compositionally biased region" description="Basic and acidic residues" evidence="1">
    <location>
        <begin position="646"/>
        <end position="666"/>
    </location>
</feature>
<feature type="compositionally biased region" description="Basic and acidic residues" evidence="1">
    <location>
        <begin position="847"/>
        <end position="868"/>
    </location>
</feature>
<protein>
    <recommendedName>
        <fullName evidence="2">SCP domain-containing protein</fullName>
    </recommendedName>
</protein>
<feature type="compositionally biased region" description="Basic and acidic residues" evidence="1">
    <location>
        <begin position="248"/>
        <end position="261"/>
    </location>
</feature>
<feature type="compositionally biased region" description="Polar residues" evidence="1">
    <location>
        <begin position="158"/>
        <end position="169"/>
    </location>
</feature>
<dbReference type="InterPro" id="IPR035940">
    <property type="entry name" value="CAP_sf"/>
</dbReference>
<feature type="compositionally biased region" description="Acidic residues" evidence="1">
    <location>
        <begin position="566"/>
        <end position="585"/>
    </location>
</feature>
<feature type="compositionally biased region" description="Basic and acidic residues" evidence="1">
    <location>
        <begin position="810"/>
        <end position="822"/>
    </location>
</feature>
<dbReference type="InterPro" id="IPR014044">
    <property type="entry name" value="CAP_dom"/>
</dbReference>
<feature type="compositionally biased region" description="Basic and acidic residues" evidence="1">
    <location>
        <begin position="451"/>
        <end position="464"/>
    </location>
</feature>
<feature type="compositionally biased region" description="Polar residues" evidence="1">
    <location>
        <begin position="126"/>
        <end position="144"/>
    </location>
</feature>
<dbReference type="AlphaFoldDB" id="A0AAE0WFI6"/>
<organism evidence="3 4">
    <name type="scientific">Recurvomyces mirabilis</name>
    <dbReference type="NCBI Taxonomy" id="574656"/>
    <lineage>
        <taxon>Eukaryota</taxon>
        <taxon>Fungi</taxon>
        <taxon>Dikarya</taxon>
        <taxon>Ascomycota</taxon>
        <taxon>Pezizomycotina</taxon>
        <taxon>Dothideomycetes</taxon>
        <taxon>Dothideomycetidae</taxon>
        <taxon>Mycosphaerellales</taxon>
        <taxon>Teratosphaeriaceae</taxon>
        <taxon>Recurvomyces</taxon>
    </lineage>
</organism>
<feature type="compositionally biased region" description="Basic and acidic residues" evidence="1">
    <location>
        <begin position="586"/>
        <end position="598"/>
    </location>
</feature>
<dbReference type="Gene3D" id="3.40.33.10">
    <property type="entry name" value="CAP"/>
    <property type="match status" value="1"/>
</dbReference>
<feature type="domain" description="SCP" evidence="2">
    <location>
        <begin position="1001"/>
        <end position="1074"/>
    </location>
</feature>
<evidence type="ECO:0000313" key="3">
    <source>
        <dbReference type="EMBL" id="KAK3671121.1"/>
    </source>
</evidence>
<sequence>MASLLRKVKAKVEEARQGSTSNDLSQEEEANLVQKLAQEHPTEDTAPVPVVAPSQPQETPIRDQFLHSTQQGDVESSKQGPSAIPSEKQEEILGDSQPFRPGLVPNQGQKQPDGGTEPEDKPLPETPSQQVSSEGTSQPEQHSSFVPDEMANGDVASTDHQQAGTQDGDSTPAFAAESTEPDGAQVEPAAEHNAAKQGEEDKTEQKNCSDPMKDGEDGSQAGKENQEPRKEAYSSPEEANAAVTTGDGADKDSNEEPEHETSTSGNVSTEKPADNGEEESTAIQPGDQPDGEKHDTSKSSAEPSQKEEDTPHDSTESNNSTEPKPTEEAANQPAAAEEGEEKSSNDEMQSDFTEGALDEKPTAGVAGESSAADVKNKTQDQVGDDEGQGDDQQASKEQGNGPGEQSESAPTQQSAEEEAGGDANAHEGVDDMPASGDGETGKFMQNEDDSEKPTEARNADKPGENKGGPEVFAEGASEAKEPDEEAGTSSGPVKSSGSGKDDGQQERADQLEDEQDENLDGSQAIRPGVEDGGIAGPDNGDDSDFTTEREGKDGDDHPQVGGEKNDDGDDVRDDGQDGDEREDTGDESKVEAEEKGNDGEPQAGDEKDDVADEPQREEQDHDVDNNAGDAPQVEDKTDAVPQSETNKQDGGEKAHSKEQNRNGDETRAEDDDAGKTTREPESSTVQTNAGSSDQGRVSQDPIGDAKEASMDDHEPAQEEEDNQEQVSTASKPAQADAEGDEDGQSTYHDSEEQQHLQDNEEPKLEDGNDDDSKQIQDDDEPRDEAGNDDDGKPQKPSTAGPETAPNGGGDDQKTLSEGEHASGDQATGEIAGDGSAGDQTTDESTEAPDREEEKPDDGQQAESAEKACKPAQNGGEAHEDGDNNTGEAVAGSAAGAAAVAGGAYEVSRSTDDDQKDDEQKPNDAETKSAEEGPGQGEQKVGDDKTEELEGKSSEAVKEDADDVEQGKKQNQESEVEQNGTSESKEPASSNEVSGSDEDTALSAHNKAREGKCEDLQWDDDLAEQASKHAQNMAQSRKLHHSGDAEQGENIYVNVDNASYDDAIQAWLKEEDEYDGRRFGEGNALRYKHFSKHA</sequence>
<keyword evidence="4" id="KW-1185">Reference proteome</keyword>
<feature type="compositionally biased region" description="Basic and acidic residues" evidence="1">
    <location>
        <begin position="908"/>
        <end position="930"/>
    </location>
</feature>
<feature type="compositionally biased region" description="Basic and acidic residues" evidence="1">
    <location>
        <begin position="783"/>
        <end position="793"/>
    </location>
</feature>
<feature type="compositionally biased region" description="Polar residues" evidence="1">
    <location>
        <begin position="976"/>
        <end position="993"/>
    </location>
</feature>
<dbReference type="Pfam" id="PF00188">
    <property type="entry name" value="CAP"/>
    <property type="match status" value="1"/>
</dbReference>
<feature type="region of interest" description="Disordered" evidence="1">
    <location>
        <begin position="1"/>
        <end position="1044"/>
    </location>
</feature>
<dbReference type="EMBL" id="JAUTXT010000046">
    <property type="protein sequence ID" value="KAK3671121.1"/>
    <property type="molecule type" value="Genomic_DNA"/>
</dbReference>
<comment type="caution">
    <text evidence="3">The sequence shown here is derived from an EMBL/GenBank/DDBJ whole genome shotgun (WGS) entry which is preliminary data.</text>
</comment>
<accession>A0AAE0WFI6</accession>
<dbReference type="Proteomes" id="UP001274830">
    <property type="component" value="Unassembled WGS sequence"/>
</dbReference>
<evidence type="ECO:0000313" key="4">
    <source>
        <dbReference type="Proteomes" id="UP001274830"/>
    </source>
</evidence>
<feature type="compositionally biased region" description="Polar residues" evidence="1">
    <location>
        <begin position="682"/>
        <end position="697"/>
    </location>
</feature>
<evidence type="ECO:0000259" key="2">
    <source>
        <dbReference type="Pfam" id="PF00188"/>
    </source>
</evidence>
<feature type="compositionally biased region" description="Basic and acidic residues" evidence="1">
    <location>
        <begin position="546"/>
        <end position="558"/>
    </location>
</feature>
<feature type="compositionally biased region" description="Basic and acidic residues" evidence="1">
    <location>
        <begin position="613"/>
        <end position="624"/>
    </location>
</feature>
<feature type="compositionally biased region" description="Low complexity" evidence="1">
    <location>
        <begin position="487"/>
        <end position="498"/>
    </location>
</feature>
<proteinExistence type="predicted"/>
<feature type="compositionally biased region" description="Basic and acidic residues" evidence="1">
    <location>
        <begin position="939"/>
        <end position="971"/>
    </location>
</feature>
<feature type="compositionally biased region" description="Basic and acidic residues" evidence="1">
    <location>
        <begin position="748"/>
        <end position="776"/>
    </location>
</feature>
<feature type="compositionally biased region" description="Basic and acidic residues" evidence="1">
    <location>
        <begin position="703"/>
        <end position="716"/>
    </location>
</feature>
<feature type="compositionally biased region" description="Polar residues" evidence="1">
    <location>
        <begin position="395"/>
        <end position="414"/>
    </location>
</feature>
<feature type="compositionally biased region" description="Basic and acidic residues" evidence="1">
    <location>
        <begin position="189"/>
        <end position="216"/>
    </location>
</feature>
<evidence type="ECO:0000256" key="1">
    <source>
        <dbReference type="SAM" id="MobiDB-lite"/>
    </source>
</evidence>
<feature type="compositionally biased region" description="Low complexity" evidence="1">
    <location>
        <begin position="888"/>
        <end position="903"/>
    </location>
</feature>
<reference evidence="3" key="1">
    <citation type="submission" date="2023-07" db="EMBL/GenBank/DDBJ databases">
        <title>Black Yeasts Isolated from many extreme environments.</title>
        <authorList>
            <person name="Coleine C."/>
            <person name="Stajich J.E."/>
            <person name="Selbmann L."/>
        </authorList>
    </citation>
    <scope>NUCLEOTIDE SEQUENCE</scope>
    <source>
        <strain evidence="3">CCFEE 5485</strain>
    </source>
</reference>
<feature type="compositionally biased region" description="Basic and acidic residues" evidence="1">
    <location>
        <begin position="499"/>
        <end position="510"/>
    </location>
</feature>
<dbReference type="SUPFAM" id="SSF55797">
    <property type="entry name" value="PR-1-like"/>
    <property type="match status" value="1"/>
</dbReference>